<reference evidence="1" key="1">
    <citation type="submission" date="2021-06" db="EMBL/GenBank/DDBJ databases">
        <authorList>
            <person name="Hodson N. C."/>
            <person name="Mongue J. A."/>
            <person name="Jaron S. K."/>
        </authorList>
    </citation>
    <scope>NUCLEOTIDE SEQUENCE</scope>
</reference>
<evidence type="ECO:0000313" key="2">
    <source>
        <dbReference type="Proteomes" id="UP000708208"/>
    </source>
</evidence>
<organism evidence="1 2">
    <name type="scientific">Allacma fusca</name>
    <dbReference type="NCBI Taxonomy" id="39272"/>
    <lineage>
        <taxon>Eukaryota</taxon>
        <taxon>Metazoa</taxon>
        <taxon>Ecdysozoa</taxon>
        <taxon>Arthropoda</taxon>
        <taxon>Hexapoda</taxon>
        <taxon>Collembola</taxon>
        <taxon>Symphypleona</taxon>
        <taxon>Sminthuridae</taxon>
        <taxon>Allacma</taxon>
    </lineage>
</organism>
<dbReference type="Proteomes" id="UP000708208">
    <property type="component" value="Unassembled WGS sequence"/>
</dbReference>
<gene>
    <name evidence="1" type="ORF">AFUS01_LOCUS17697</name>
</gene>
<proteinExistence type="predicted"/>
<sequence length="83" mass="9455">MLINTLENLVSQIQSKCALLRTASIIQWLQNDKKITNSTCKLYSNNFHPPSYKRADGSNRHKSSLILGTLPSNNLRLSRFHTI</sequence>
<name>A0A8J2K3H7_9HEXA</name>
<protein>
    <submittedName>
        <fullName evidence="1">Uncharacterized protein</fullName>
    </submittedName>
</protein>
<accession>A0A8J2K3H7</accession>
<dbReference type="AlphaFoldDB" id="A0A8J2K3H7"/>
<dbReference type="EMBL" id="CAJVCH010171034">
    <property type="protein sequence ID" value="CAG7728953.1"/>
    <property type="molecule type" value="Genomic_DNA"/>
</dbReference>
<keyword evidence="2" id="KW-1185">Reference proteome</keyword>
<evidence type="ECO:0000313" key="1">
    <source>
        <dbReference type="EMBL" id="CAG7728953.1"/>
    </source>
</evidence>
<comment type="caution">
    <text evidence="1">The sequence shown here is derived from an EMBL/GenBank/DDBJ whole genome shotgun (WGS) entry which is preliminary data.</text>
</comment>